<protein>
    <submittedName>
        <fullName evidence="1">Hypotheticial protein</fullName>
    </submittedName>
</protein>
<proteinExistence type="evidence at transcript level"/>
<name>C7TXY0_SCHJA</name>
<organism evidence="1">
    <name type="scientific">Schistosoma japonicum</name>
    <name type="common">Blood fluke</name>
    <dbReference type="NCBI Taxonomy" id="6182"/>
    <lineage>
        <taxon>Eukaryota</taxon>
        <taxon>Metazoa</taxon>
        <taxon>Spiralia</taxon>
        <taxon>Lophotrochozoa</taxon>
        <taxon>Platyhelminthes</taxon>
        <taxon>Trematoda</taxon>
        <taxon>Digenea</taxon>
        <taxon>Strigeidida</taxon>
        <taxon>Schistosomatoidea</taxon>
        <taxon>Schistosomatidae</taxon>
        <taxon>Schistosoma</taxon>
    </lineage>
</organism>
<sequence length="43" mass="5020">MSLSGYTFFSNVFSVYLSHRPNDCPRKYVGFNNFNVKHEIFVG</sequence>
<accession>C7TXY0</accession>
<reference evidence="1" key="2">
    <citation type="submission" date="2009-03" db="EMBL/GenBank/DDBJ databases">
        <authorList>
            <person name="Gang L."/>
        </authorList>
    </citation>
    <scope>NUCLEOTIDE SEQUENCE</scope>
    <source>
        <strain evidence="1">Anhui</strain>
    </source>
</reference>
<dbReference type="EMBL" id="FN326732">
    <property type="protein sequence ID" value="CAX82456.1"/>
    <property type="molecule type" value="mRNA"/>
</dbReference>
<reference evidence="1" key="1">
    <citation type="journal article" date="2009" name="Nature">
        <title>The Schistosoma japonicum genome reveals features of host-parasite interplay.</title>
        <authorList>
            <person name="Liu F."/>
            <person name="Zhou Y."/>
            <person name="Wang Z.Q."/>
            <person name="Lu G."/>
            <person name="Zheng H."/>
            <person name="Brindley P.J."/>
            <person name="McManus D.P."/>
            <person name="Blair D."/>
            <person name="Zhang Q.H."/>
            <person name="Zhong Y."/>
            <person name="Wang S."/>
            <person name="Han Z.G."/>
            <person name="Chen Z."/>
        </authorList>
    </citation>
    <scope>NUCLEOTIDE SEQUENCE</scope>
    <source>
        <strain evidence="1">Anhui</strain>
    </source>
</reference>
<dbReference type="AlphaFoldDB" id="C7TXY0"/>
<evidence type="ECO:0000313" key="1">
    <source>
        <dbReference type="EMBL" id="CAX82456.1"/>
    </source>
</evidence>